<dbReference type="SUPFAM" id="SSF47413">
    <property type="entry name" value="lambda repressor-like DNA-binding domains"/>
    <property type="match status" value="1"/>
</dbReference>
<organism evidence="1 2">
    <name type="scientific">Clostridium perfringens</name>
    <dbReference type="NCBI Taxonomy" id="1502"/>
    <lineage>
        <taxon>Bacteria</taxon>
        <taxon>Bacillati</taxon>
        <taxon>Bacillota</taxon>
        <taxon>Clostridia</taxon>
        <taxon>Eubacteriales</taxon>
        <taxon>Clostridiaceae</taxon>
        <taxon>Clostridium</taxon>
    </lineage>
</organism>
<evidence type="ECO:0000313" key="2">
    <source>
        <dbReference type="Proteomes" id="UP000249986"/>
    </source>
</evidence>
<dbReference type="InterPro" id="IPR010982">
    <property type="entry name" value="Lambda_DNA-bd_dom_sf"/>
</dbReference>
<sequence>MTQLDNIIKESGYKLNKILSELNISRSTFWRIRKGLRPLKENEIIKLSEIINVPEKKIKEMIS</sequence>
<reference evidence="1 2" key="1">
    <citation type="submission" date="2018-06" db="EMBL/GenBank/DDBJ databases">
        <authorList>
            <consortium name="Pathogen Informatics"/>
            <person name="Doyle S."/>
        </authorList>
    </citation>
    <scope>NUCLEOTIDE SEQUENCE [LARGE SCALE GENOMIC DNA]</scope>
    <source>
        <strain evidence="1 2">NCTC10719</strain>
    </source>
</reference>
<proteinExistence type="predicted"/>
<dbReference type="GO" id="GO:0003677">
    <property type="term" value="F:DNA binding"/>
    <property type="evidence" value="ECO:0007669"/>
    <property type="project" value="InterPro"/>
</dbReference>
<dbReference type="RefSeq" id="WP_110083872.1">
    <property type="nucleotide sequence ID" value="NZ_CP017106.1"/>
</dbReference>
<accession>A0A2W6N4A2</accession>
<dbReference type="Proteomes" id="UP000249986">
    <property type="component" value="Unassembled WGS sequence"/>
</dbReference>
<dbReference type="EMBL" id="UAWG01000012">
    <property type="protein sequence ID" value="SQB60276.1"/>
    <property type="molecule type" value="Genomic_DNA"/>
</dbReference>
<gene>
    <name evidence="1" type="ORF">NCTC10719_01865</name>
</gene>
<protein>
    <submittedName>
        <fullName evidence="1">Uncharacterized protein</fullName>
    </submittedName>
</protein>
<dbReference type="AlphaFoldDB" id="A0A2W6N4A2"/>
<evidence type="ECO:0000313" key="1">
    <source>
        <dbReference type="EMBL" id="SQB60276.1"/>
    </source>
</evidence>
<name>A0A2W6N4A2_CLOPF</name>